<accession>A0ABV0Z920</accession>
<sequence>MKQTVEDIWSLKLVVKPTTVFTFCSAGFTKTSKHKKLQLLLKFKGLNEYKRLAISVHTQTHTLLLNPSSRSADETLMIMTMCNDHHFSTLMLVCSHFPPSGKEA</sequence>
<proteinExistence type="predicted"/>
<dbReference type="EMBL" id="JAHRIP010056949">
    <property type="protein sequence ID" value="MEQ2302699.1"/>
    <property type="molecule type" value="Genomic_DNA"/>
</dbReference>
<evidence type="ECO:0000313" key="1">
    <source>
        <dbReference type="EMBL" id="MEQ2302699.1"/>
    </source>
</evidence>
<comment type="caution">
    <text evidence="1">The sequence shown here is derived from an EMBL/GenBank/DDBJ whole genome shotgun (WGS) entry which is preliminary data.</text>
</comment>
<evidence type="ECO:0000313" key="2">
    <source>
        <dbReference type="Proteomes" id="UP001469553"/>
    </source>
</evidence>
<protein>
    <submittedName>
        <fullName evidence="1">Uncharacterized protein</fullName>
    </submittedName>
</protein>
<dbReference type="Proteomes" id="UP001469553">
    <property type="component" value="Unassembled WGS sequence"/>
</dbReference>
<organism evidence="1 2">
    <name type="scientific">Ameca splendens</name>
    <dbReference type="NCBI Taxonomy" id="208324"/>
    <lineage>
        <taxon>Eukaryota</taxon>
        <taxon>Metazoa</taxon>
        <taxon>Chordata</taxon>
        <taxon>Craniata</taxon>
        <taxon>Vertebrata</taxon>
        <taxon>Euteleostomi</taxon>
        <taxon>Actinopterygii</taxon>
        <taxon>Neopterygii</taxon>
        <taxon>Teleostei</taxon>
        <taxon>Neoteleostei</taxon>
        <taxon>Acanthomorphata</taxon>
        <taxon>Ovalentaria</taxon>
        <taxon>Atherinomorphae</taxon>
        <taxon>Cyprinodontiformes</taxon>
        <taxon>Goodeidae</taxon>
        <taxon>Ameca</taxon>
    </lineage>
</organism>
<name>A0ABV0Z920_9TELE</name>
<reference evidence="1 2" key="1">
    <citation type="submission" date="2021-06" db="EMBL/GenBank/DDBJ databases">
        <authorList>
            <person name="Palmer J.M."/>
        </authorList>
    </citation>
    <scope>NUCLEOTIDE SEQUENCE [LARGE SCALE GENOMIC DNA]</scope>
    <source>
        <strain evidence="1 2">AS_MEX2019</strain>
        <tissue evidence="1">Muscle</tissue>
    </source>
</reference>
<gene>
    <name evidence="1" type="ORF">AMECASPLE_009352</name>
</gene>
<keyword evidence="2" id="KW-1185">Reference proteome</keyword>